<feature type="coiled-coil region" evidence="1">
    <location>
        <begin position="192"/>
        <end position="253"/>
    </location>
</feature>
<evidence type="ECO:0000313" key="3">
    <source>
        <dbReference type="RefSeq" id="XP_026682164.1"/>
    </source>
</evidence>
<protein>
    <submittedName>
        <fullName evidence="3">Structural maintenance of chromosomes protein 4-like</fullName>
    </submittedName>
</protein>
<dbReference type="GeneID" id="103513059"/>
<evidence type="ECO:0000313" key="2">
    <source>
        <dbReference type="Proteomes" id="UP000079169"/>
    </source>
</evidence>
<dbReference type="PaxDb" id="121845-A0A3Q0J111"/>
<organism evidence="2 3">
    <name type="scientific">Diaphorina citri</name>
    <name type="common">Asian citrus psyllid</name>
    <dbReference type="NCBI Taxonomy" id="121845"/>
    <lineage>
        <taxon>Eukaryota</taxon>
        <taxon>Metazoa</taxon>
        <taxon>Ecdysozoa</taxon>
        <taxon>Arthropoda</taxon>
        <taxon>Hexapoda</taxon>
        <taxon>Insecta</taxon>
        <taxon>Pterygota</taxon>
        <taxon>Neoptera</taxon>
        <taxon>Paraneoptera</taxon>
        <taxon>Hemiptera</taxon>
        <taxon>Sternorrhyncha</taxon>
        <taxon>Psylloidea</taxon>
        <taxon>Psyllidae</taxon>
        <taxon>Diaphorininae</taxon>
        <taxon>Diaphorina</taxon>
    </lineage>
</organism>
<evidence type="ECO:0000256" key="1">
    <source>
        <dbReference type="SAM" id="Coils"/>
    </source>
</evidence>
<keyword evidence="2" id="KW-1185">Reference proteome</keyword>
<feature type="coiled-coil region" evidence="1">
    <location>
        <begin position="302"/>
        <end position="343"/>
    </location>
</feature>
<name>A0A3Q0J111_DIACI</name>
<dbReference type="AlphaFoldDB" id="A0A3Q0J111"/>
<proteinExistence type="predicted"/>
<dbReference type="KEGG" id="dci:103513059"/>
<keyword evidence="1" id="KW-0175">Coiled coil</keyword>
<accession>A0A3Q0J111</accession>
<sequence>MTSKQALKNSTSISSSNVNSKFCPMGQMKRKFGTPITNLFFTYYSKPSDLQDLGLTPYLRGPGNTTWVNPQDENYGEVKLTPILSTVQAALTHDRILKEGERIMERVMKMFKNDKNEALHVQRERLMEKHKIEIHKITEVIDAFQKRQKENYEEQLETTINCIKERLAHSIGKAMETVSIIHRNELKNYIHKNEVEKIRKQYEEDVKRKLDNHKKDFEKCLAYLIQKEVKKVIEVMETQNERNEQAIKKESERKSLEDRAKMEAALRQVEADHMNDLLHNIFAERASCEVKVDDVKKSCENSRKKHSESDDFKRRLQELEEELNEARNEVETWKTKTKDLADAFKNFLACILDEPLNQTDYLFPMDRCSTVNLSKISNMFSKEEVDKSYIPSQPCSKLELDIYKFKEKSWRSCK</sequence>
<gene>
    <name evidence="3" type="primary">LOC103513059</name>
</gene>
<dbReference type="Proteomes" id="UP000079169">
    <property type="component" value="Unplaced"/>
</dbReference>
<dbReference type="RefSeq" id="XP_026682164.1">
    <property type="nucleotide sequence ID" value="XM_026826363.1"/>
</dbReference>
<reference evidence="3" key="1">
    <citation type="submission" date="2025-08" db="UniProtKB">
        <authorList>
            <consortium name="RefSeq"/>
        </authorList>
    </citation>
    <scope>IDENTIFICATION</scope>
</reference>